<dbReference type="InterPro" id="IPR003593">
    <property type="entry name" value="AAA+_ATPase"/>
</dbReference>
<dbReference type="PANTHER" id="PTHR30486:SF16">
    <property type="entry name" value="TWITCHING MOTILITY PROTEIN PILT"/>
    <property type="match status" value="1"/>
</dbReference>
<dbReference type="InterPro" id="IPR050921">
    <property type="entry name" value="T4SS_GSP_E_ATPase"/>
</dbReference>
<dbReference type="InterPro" id="IPR001482">
    <property type="entry name" value="T2SS/T4SS_dom"/>
</dbReference>
<comment type="similarity">
    <text evidence="1">Belongs to the GSP E family.</text>
</comment>
<protein>
    <submittedName>
        <fullName evidence="3">Type IV pilus twitching motility protein PilT</fullName>
    </submittedName>
</protein>
<dbReference type="CDD" id="cd01131">
    <property type="entry name" value="PilT"/>
    <property type="match status" value="1"/>
</dbReference>
<gene>
    <name evidence="3" type="ORF">KHM83_14490</name>
</gene>
<dbReference type="InterPro" id="IPR006321">
    <property type="entry name" value="PilT/PilU"/>
</dbReference>
<dbReference type="Pfam" id="PF00437">
    <property type="entry name" value="T2SSE"/>
    <property type="match status" value="1"/>
</dbReference>
<dbReference type="PROSITE" id="PS00662">
    <property type="entry name" value="T2SP_E"/>
    <property type="match status" value="1"/>
</dbReference>
<accession>A0ABS5PRU4</accession>
<dbReference type="RefSeq" id="WP_213237752.1">
    <property type="nucleotide sequence ID" value="NZ_JAHBCL010000027.1"/>
</dbReference>
<keyword evidence="4" id="KW-1185">Reference proteome</keyword>
<evidence type="ECO:0000313" key="3">
    <source>
        <dbReference type="EMBL" id="MBS7527890.1"/>
    </source>
</evidence>
<dbReference type="SUPFAM" id="SSF52540">
    <property type="entry name" value="P-loop containing nucleoside triphosphate hydrolases"/>
    <property type="match status" value="1"/>
</dbReference>
<evidence type="ECO:0000313" key="4">
    <source>
        <dbReference type="Proteomes" id="UP000746471"/>
    </source>
</evidence>
<proteinExistence type="inferred from homology"/>
<dbReference type="SMART" id="SM00382">
    <property type="entry name" value="AAA"/>
    <property type="match status" value="1"/>
</dbReference>
<reference evidence="3 4" key="1">
    <citation type="submission" date="2021-05" db="EMBL/GenBank/DDBJ databases">
        <title>Fusibacter ferrireducens sp. nov., an anaerobic, sulfur- and Fe-reducing bacterium isolated from the mangrove sediment.</title>
        <authorList>
            <person name="Qiu D."/>
        </authorList>
    </citation>
    <scope>NUCLEOTIDE SEQUENCE [LARGE SCALE GENOMIC DNA]</scope>
    <source>
        <strain evidence="3 4">DSM 12116</strain>
    </source>
</reference>
<dbReference type="InterPro" id="IPR027417">
    <property type="entry name" value="P-loop_NTPase"/>
</dbReference>
<name>A0ABS5PRU4_9FIRM</name>
<evidence type="ECO:0000259" key="2">
    <source>
        <dbReference type="PROSITE" id="PS00662"/>
    </source>
</evidence>
<evidence type="ECO:0000256" key="1">
    <source>
        <dbReference type="ARBA" id="ARBA00006611"/>
    </source>
</evidence>
<sequence>MLNFTLDDLLEKADQLKVSDIHITVGTFPCVRKHKHLIFLENFGRLMQEDTKELIKQALDERKFAELETKGEADCSFSRQGLGRYRVNAFKQRGTYAMAIRIQPFDIPSFESLGLPNTVREFADLPGGLILVTGVTGSGKSTTLASLLDIINANQSKHIITVEDPIEYLHRHKKSIVNQREIGLDSHSFATALRAALREDPDVILVGEMRDLETTRIAITAAETGHLVFSTMHTLGAAKTVDRILDIFPPEQQNQIQNQLATVMQGVITQQLIPKLDDSGVCVACEVLKTNSAVSNLIREGKPYQINSVLQTNTMDGMQTMNADLLRLYRNRMISREEAILRSIDKKGLQTLLNNPF</sequence>
<organism evidence="3 4">
    <name type="scientific">Fusibacter paucivorans</name>
    <dbReference type="NCBI Taxonomy" id="76009"/>
    <lineage>
        <taxon>Bacteria</taxon>
        <taxon>Bacillati</taxon>
        <taxon>Bacillota</taxon>
        <taxon>Clostridia</taxon>
        <taxon>Eubacteriales</taxon>
        <taxon>Eubacteriales Family XII. Incertae Sedis</taxon>
        <taxon>Fusibacter</taxon>
    </lineage>
</organism>
<dbReference type="EMBL" id="JAHBCL010000027">
    <property type="protein sequence ID" value="MBS7527890.1"/>
    <property type="molecule type" value="Genomic_DNA"/>
</dbReference>
<comment type="caution">
    <text evidence="3">The sequence shown here is derived from an EMBL/GenBank/DDBJ whole genome shotgun (WGS) entry which is preliminary data.</text>
</comment>
<dbReference type="Gene3D" id="3.30.450.90">
    <property type="match status" value="1"/>
</dbReference>
<dbReference type="PANTHER" id="PTHR30486">
    <property type="entry name" value="TWITCHING MOTILITY PROTEIN PILT"/>
    <property type="match status" value="1"/>
</dbReference>
<dbReference type="Gene3D" id="3.40.50.300">
    <property type="entry name" value="P-loop containing nucleotide triphosphate hydrolases"/>
    <property type="match status" value="1"/>
</dbReference>
<dbReference type="Proteomes" id="UP000746471">
    <property type="component" value="Unassembled WGS sequence"/>
</dbReference>
<dbReference type="NCBIfam" id="TIGR01420">
    <property type="entry name" value="pilT_fam"/>
    <property type="match status" value="1"/>
</dbReference>
<feature type="domain" description="Bacterial type II secretion system protein E" evidence="2">
    <location>
        <begin position="197"/>
        <end position="211"/>
    </location>
</feature>